<protein>
    <submittedName>
        <fullName evidence="2">Uncharacterized protein</fullName>
    </submittedName>
</protein>
<comment type="caution">
    <text evidence="2">The sequence shown here is derived from an EMBL/GenBank/DDBJ whole genome shotgun (WGS) entry which is preliminary data.</text>
</comment>
<sequence>EIERPRSRSPTRTSPGSSGRHTPYPSAAFATPTAATTSYATQTCATPVIDYEELNHILMSLGINLKSIPYIVGGITPEEMRGLKFGPGFTKLPFALDLETKYVKHVKHQQYQPYGFS</sequence>
<reference evidence="2 3" key="1">
    <citation type="journal article" date="2018" name="Front. Plant Sci.">
        <title>Red Clover (Trifolium pratense) and Zigzag Clover (T. medium) - A Picture of Genomic Similarities and Differences.</title>
        <authorList>
            <person name="Dluhosova J."/>
            <person name="Istvanek J."/>
            <person name="Nedelnik J."/>
            <person name="Repkova J."/>
        </authorList>
    </citation>
    <scope>NUCLEOTIDE SEQUENCE [LARGE SCALE GENOMIC DNA]</scope>
    <source>
        <strain evidence="3">cv. 10/8</strain>
        <tissue evidence="2">Leaf</tissue>
    </source>
</reference>
<accession>A0A392NJT0</accession>
<evidence type="ECO:0000256" key="1">
    <source>
        <dbReference type="SAM" id="MobiDB-lite"/>
    </source>
</evidence>
<feature type="compositionally biased region" description="Low complexity" evidence="1">
    <location>
        <begin position="8"/>
        <end position="27"/>
    </location>
</feature>
<keyword evidence="3" id="KW-1185">Reference proteome</keyword>
<feature type="region of interest" description="Disordered" evidence="1">
    <location>
        <begin position="1"/>
        <end position="27"/>
    </location>
</feature>
<organism evidence="2 3">
    <name type="scientific">Trifolium medium</name>
    <dbReference type="NCBI Taxonomy" id="97028"/>
    <lineage>
        <taxon>Eukaryota</taxon>
        <taxon>Viridiplantae</taxon>
        <taxon>Streptophyta</taxon>
        <taxon>Embryophyta</taxon>
        <taxon>Tracheophyta</taxon>
        <taxon>Spermatophyta</taxon>
        <taxon>Magnoliopsida</taxon>
        <taxon>eudicotyledons</taxon>
        <taxon>Gunneridae</taxon>
        <taxon>Pentapetalae</taxon>
        <taxon>rosids</taxon>
        <taxon>fabids</taxon>
        <taxon>Fabales</taxon>
        <taxon>Fabaceae</taxon>
        <taxon>Papilionoideae</taxon>
        <taxon>50 kb inversion clade</taxon>
        <taxon>NPAAA clade</taxon>
        <taxon>Hologalegina</taxon>
        <taxon>IRL clade</taxon>
        <taxon>Trifolieae</taxon>
        <taxon>Trifolium</taxon>
    </lineage>
</organism>
<evidence type="ECO:0000313" key="2">
    <source>
        <dbReference type="EMBL" id="MCI00091.1"/>
    </source>
</evidence>
<evidence type="ECO:0000313" key="3">
    <source>
        <dbReference type="Proteomes" id="UP000265520"/>
    </source>
</evidence>
<dbReference type="EMBL" id="LXQA010042184">
    <property type="protein sequence ID" value="MCI00091.1"/>
    <property type="molecule type" value="Genomic_DNA"/>
</dbReference>
<feature type="non-terminal residue" evidence="2">
    <location>
        <position position="1"/>
    </location>
</feature>
<gene>
    <name evidence="2" type="ORF">A2U01_0021107</name>
</gene>
<proteinExistence type="predicted"/>
<name>A0A392NJT0_9FABA</name>
<dbReference type="Proteomes" id="UP000265520">
    <property type="component" value="Unassembled WGS sequence"/>
</dbReference>
<dbReference type="AlphaFoldDB" id="A0A392NJT0"/>